<feature type="signal peptide" evidence="1">
    <location>
        <begin position="1"/>
        <end position="25"/>
    </location>
</feature>
<protein>
    <recommendedName>
        <fullName evidence="3">CS1 type fimbrial major subunit</fullName>
    </recommendedName>
</protein>
<gene>
    <name evidence="2" type="ORF">H744_p0055</name>
</gene>
<geneLocation type="plasmid" evidence="2">
    <name>unnamed</name>
</geneLocation>
<dbReference type="AlphaFoldDB" id="A0A0C4JN23"/>
<keyword evidence="1" id="KW-0732">Signal</keyword>
<evidence type="ECO:0000256" key="1">
    <source>
        <dbReference type="SAM" id="SignalP"/>
    </source>
</evidence>
<dbReference type="EMBL" id="KC687076">
    <property type="protein sequence ID" value="AHA59180.1"/>
    <property type="molecule type" value="Genomic_DNA"/>
</dbReference>
<accession>A0A0C4JN23</accession>
<dbReference type="GO" id="GO:0009289">
    <property type="term" value="C:pilus"/>
    <property type="evidence" value="ECO:0007669"/>
    <property type="project" value="InterPro"/>
</dbReference>
<evidence type="ECO:0000313" key="2">
    <source>
        <dbReference type="EMBL" id="AHA59180.1"/>
    </source>
</evidence>
<dbReference type="Gene3D" id="2.60.40.2040">
    <property type="entry name" value="CFA/I fimbrial subunit E, pilin domain"/>
    <property type="match status" value="1"/>
</dbReference>
<name>A0A0C4JN23_9GAMM</name>
<feature type="chain" id="PRO_5002171794" description="CS1 type fimbrial major subunit" evidence="1">
    <location>
        <begin position="26"/>
        <end position="163"/>
    </location>
</feature>
<reference evidence="2" key="1">
    <citation type="submission" date="2013-11" db="EMBL/GenBank/DDBJ databases">
        <title>Complete genome sequence of the lipase-producing bacterium Photobacterium gaetbulicola Gung47.</title>
        <authorList>
            <person name="Kim Y.-O."/>
        </authorList>
    </citation>
    <scope>NUCLEOTIDE SEQUENCE</scope>
    <source>
        <strain evidence="2">Gung47</strain>
        <plasmid evidence="2">unnamed</plasmid>
    </source>
</reference>
<proteinExistence type="predicted"/>
<sequence length="163" mass="17280">MFSKKTNIVASLTLAALVSSGTANADLGDKINKVINVSATIPSGTFSVEPVYGSWPTDIELPYDTTTQTFNPYQLRLNATTSVGLTAYLQQEAELVNGTTKIPLTVKLDDTVLGPIAAPIISNTDPEGPPETHVIDLSIEAVGPHDTVGLYAGVVNMVFEDNF</sequence>
<dbReference type="InterPro" id="IPR007540">
    <property type="entry name" value="Fimbrial_CS1-type"/>
</dbReference>
<evidence type="ECO:0008006" key="3">
    <source>
        <dbReference type="Google" id="ProtNLM"/>
    </source>
</evidence>
<organism evidence="2">
    <name type="scientific">Photobacterium gaetbulicola Gung47</name>
    <dbReference type="NCBI Taxonomy" id="658445"/>
    <lineage>
        <taxon>Bacteria</taxon>
        <taxon>Pseudomonadati</taxon>
        <taxon>Pseudomonadota</taxon>
        <taxon>Gammaproteobacteria</taxon>
        <taxon>Vibrionales</taxon>
        <taxon>Vibrionaceae</taxon>
        <taxon>Photobacterium</taxon>
    </lineage>
</organism>
<dbReference type="RefSeq" id="WP_107291771.1">
    <property type="nucleotide sequence ID" value="NZ_KC687076.1"/>
</dbReference>
<dbReference type="Pfam" id="PF04449">
    <property type="entry name" value="Fimbrial_CS1"/>
    <property type="match status" value="1"/>
</dbReference>
<keyword evidence="2" id="KW-0614">Plasmid</keyword>